<keyword evidence="13" id="KW-1185">Reference proteome</keyword>
<gene>
    <name evidence="12" type="ORF">BdWA1_002116</name>
</gene>
<dbReference type="Proteomes" id="UP001214638">
    <property type="component" value="Unassembled WGS sequence"/>
</dbReference>
<evidence type="ECO:0000256" key="1">
    <source>
        <dbReference type="ARBA" id="ARBA00012513"/>
    </source>
</evidence>
<reference evidence="12" key="1">
    <citation type="journal article" date="2023" name="Nat. Microbiol.">
        <title>Babesia duncani multi-omics identifies virulence factors and drug targets.</title>
        <authorList>
            <person name="Singh P."/>
            <person name="Lonardi S."/>
            <person name="Liang Q."/>
            <person name="Vydyam P."/>
            <person name="Khabirova E."/>
            <person name="Fang T."/>
            <person name="Gihaz S."/>
            <person name="Thekkiniath J."/>
            <person name="Munshi M."/>
            <person name="Abel S."/>
            <person name="Ciampossin L."/>
            <person name="Batugedara G."/>
            <person name="Gupta M."/>
            <person name="Lu X.M."/>
            <person name="Lenz T."/>
            <person name="Chakravarty S."/>
            <person name="Cornillot E."/>
            <person name="Hu Y."/>
            <person name="Ma W."/>
            <person name="Gonzalez L.M."/>
            <person name="Sanchez S."/>
            <person name="Estrada K."/>
            <person name="Sanchez-Flores A."/>
            <person name="Montero E."/>
            <person name="Harb O.S."/>
            <person name="Le Roch K.G."/>
            <person name="Mamoun C.B."/>
        </authorList>
    </citation>
    <scope>NUCLEOTIDE SEQUENCE</scope>
    <source>
        <strain evidence="12">WA1</strain>
    </source>
</reference>
<dbReference type="InterPro" id="IPR051131">
    <property type="entry name" value="NEK_Ser/Thr_kinase_NIMA"/>
</dbReference>
<evidence type="ECO:0000256" key="2">
    <source>
        <dbReference type="ARBA" id="ARBA00022527"/>
    </source>
</evidence>
<dbReference type="PANTHER" id="PTHR44899">
    <property type="entry name" value="CAMK FAMILY PROTEIN KINASE"/>
    <property type="match status" value="1"/>
</dbReference>
<keyword evidence="6 9" id="KW-0067">ATP-binding</keyword>
<evidence type="ECO:0000256" key="8">
    <source>
        <dbReference type="ARBA" id="ARBA00048679"/>
    </source>
</evidence>
<evidence type="ECO:0000256" key="5">
    <source>
        <dbReference type="ARBA" id="ARBA00022777"/>
    </source>
</evidence>
<dbReference type="GeneID" id="94336414"/>
<sequence length="289" mass="32854">MAIKEPSLDLHAYSSTTNSAESDVPIEDLLANQLKVYCSKGQSATVINEEYSEVRALGSGSFGRTTLMQNKQGHMIVRKKIDISRLTRAERNLCLNEVKIISSLGHPFIVSYFGSYMQDNNLCIITEYCKGGDMHQYIARKRRAGTVISEARIIRWTSQILSALCFMHKRHVLHRDLKSLNVLIDSDKRIRLCDFGVSKALGKTAGFADTMIGTPYYFSPELIKVCLKFPNRCMSQGQRYSWPSDIWALGCIVYELATFRTPFDGAKGMHHLFGMIKTRQVCWNNLNYR</sequence>
<dbReference type="InterPro" id="IPR011009">
    <property type="entry name" value="Kinase-like_dom_sf"/>
</dbReference>
<dbReference type="AlphaFoldDB" id="A0AAD9PL55"/>
<dbReference type="Pfam" id="PF00069">
    <property type="entry name" value="Pkinase"/>
    <property type="match status" value="1"/>
</dbReference>
<keyword evidence="2 10" id="KW-0723">Serine/threonine-protein kinase</keyword>
<dbReference type="GO" id="GO:0004674">
    <property type="term" value="F:protein serine/threonine kinase activity"/>
    <property type="evidence" value="ECO:0007669"/>
    <property type="project" value="UniProtKB-KW"/>
</dbReference>
<comment type="catalytic activity">
    <reaction evidence="8">
        <text>L-seryl-[protein] + ATP = O-phospho-L-seryl-[protein] + ADP + H(+)</text>
        <dbReference type="Rhea" id="RHEA:17989"/>
        <dbReference type="Rhea" id="RHEA-COMP:9863"/>
        <dbReference type="Rhea" id="RHEA-COMP:11604"/>
        <dbReference type="ChEBI" id="CHEBI:15378"/>
        <dbReference type="ChEBI" id="CHEBI:29999"/>
        <dbReference type="ChEBI" id="CHEBI:30616"/>
        <dbReference type="ChEBI" id="CHEBI:83421"/>
        <dbReference type="ChEBI" id="CHEBI:456216"/>
        <dbReference type="EC" id="2.7.11.1"/>
    </reaction>
</comment>
<dbReference type="PROSITE" id="PS00108">
    <property type="entry name" value="PROTEIN_KINASE_ST"/>
    <property type="match status" value="1"/>
</dbReference>
<dbReference type="InterPro" id="IPR008271">
    <property type="entry name" value="Ser/Thr_kinase_AS"/>
</dbReference>
<dbReference type="SMART" id="SM00220">
    <property type="entry name" value="S_TKc"/>
    <property type="match status" value="1"/>
</dbReference>
<dbReference type="InterPro" id="IPR000719">
    <property type="entry name" value="Prot_kinase_dom"/>
</dbReference>
<dbReference type="PANTHER" id="PTHR44899:SF3">
    <property type="entry name" value="SERINE_THREONINE-PROTEIN KINASE NEK1"/>
    <property type="match status" value="1"/>
</dbReference>
<dbReference type="EMBL" id="JALLKP010000002">
    <property type="protein sequence ID" value="KAK2196867.1"/>
    <property type="molecule type" value="Genomic_DNA"/>
</dbReference>
<feature type="binding site" evidence="9">
    <location>
        <position position="79"/>
    </location>
    <ligand>
        <name>ATP</name>
        <dbReference type="ChEBI" id="CHEBI:30616"/>
    </ligand>
</feature>
<keyword evidence="3" id="KW-0808">Transferase</keyword>
<evidence type="ECO:0000313" key="12">
    <source>
        <dbReference type="EMBL" id="KAK2196867.1"/>
    </source>
</evidence>
<evidence type="ECO:0000259" key="11">
    <source>
        <dbReference type="PROSITE" id="PS50011"/>
    </source>
</evidence>
<evidence type="ECO:0000256" key="10">
    <source>
        <dbReference type="RuleBase" id="RU000304"/>
    </source>
</evidence>
<evidence type="ECO:0000256" key="7">
    <source>
        <dbReference type="ARBA" id="ARBA00047899"/>
    </source>
</evidence>
<evidence type="ECO:0000256" key="6">
    <source>
        <dbReference type="ARBA" id="ARBA00022840"/>
    </source>
</evidence>
<proteinExistence type="inferred from homology"/>
<dbReference type="InterPro" id="IPR017441">
    <property type="entry name" value="Protein_kinase_ATP_BS"/>
</dbReference>
<name>A0AAD9PL55_9APIC</name>
<evidence type="ECO:0000256" key="9">
    <source>
        <dbReference type="PROSITE-ProRule" id="PRU10141"/>
    </source>
</evidence>
<dbReference type="SUPFAM" id="SSF56112">
    <property type="entry name" value="Protein kinase-like (PK-like)"/>
    <property type="match status" value="1"/>
</dbReference>
<evidence type="ECO:0000256" key="4">
    <source>
        <dbReference type="ARBA" id="ARBA00022741"/>
    </source>
</evidence>
<dbReference type="PROSITE" id="PS50011">
    <property type="entry name" value="PROTEIN_KINASE_DOM"/>
    <property type="match status" value="1"/>
</dbReference>
<feature type="domain" description="Protein kinase" evidence="11">
    <location>
        <begin position="51"/>
        <end position="289"/>
    </location>
</feature>
<comment type="caution">
    <text evidence="12">The sequence shown here is derived from an EMBL/GenBank/DDBJ whole genome shotgun (WGS) entry which is preliminary data.</text>
</comment>
<keyword evidence="4 9" id="KW-0547">Nucleotide-binding</keyword>
<dbReference type="EC" id="2.7.11.1" evidence="1"/>
<dbReference type="Gene3D" id="1.10.510.10">
    <property type="entry name" value="Transferase(Phosphotransferase) domain 1"/>
    <property type="match status" value="1"/>
</dbReference>
<dbReference type="KEGG" id="bdw:94336414"/>
<dbReference type="PROSITE" id="PS00107">
    <property type="entry name" value="PROTEIN_KINASE_ATP"/>
    <property type="match status" value="1"/>
</dbReference>
<accession>A0AAD9PL55</accession>
<protein>
    <recommendedName>
        <fullName evidence="1">non-specific serine/threonine protein kinase</fullName>
        <ecNumber evidence="1">2.7.11.1</ecNumber>
    </recommendedName>
</protein>
<organism evidence="12 13">
    <name type="scientific">Babesia duncani</name>
    <dbReference type="NCBI Taxonomy" id="323732"/>
    <lineage>
        <taxon>Eukaryota</taxon>
        <taxon>Sar</taxon>
        <taxon>Alveolata</taxon>
        <taxon>Apicomplexa</taxon>
        <taxon>Aconoidasida</taxon>
        <taxon>Piroplasmida</taxon>
        <taxon>Babesiidae</taxon>
        <taxon>Babesia</taxon>
    </lineage>
</organism>
<dbReference type="GO" id="GO:0005524">
    <property type="term" value="F:ATP binding"/>
    <property type="evidence" value="ECO:0007669"/>
    <property type="project" value="UniProtKB-UniRule"/>
</dbReference>
<dbReference type="RefSeq" id="XP_067803709.1">
    <property type="nucleotide sequence ID" value="XM_067947145.1"/>
</dbReference>
<keyword evidence="5 12" id="KW-0418">Kinase</keyword>
<evidence type="ECO:0000256" key="3">
    <source>
        <dbReference type="ARBA" id="ARBA00022679"/>
    </source>
</evidence>
<comment type="catalytic activity">
    <reaction evidence="7">
        <text>L-threonyl-[protein] + ATP = O-phospho-L-threonyl-[protein] + ADP + H(+)</text>
        <dbReference type="Rhea" id="RHEA:46608"/>
        <dbReference type="Rhea" id="RHEA-COMP:11060"/>
        <dbReference type="Rhea" id="RHEA-COMP:11605"/>
        <dbReference type="ChEBI" id="CHEBI:15378"/>
        <dbReference type="ChEBI" id="CHEBI:30013"/>
        <dbReference type="ChEBI" id="CHEBI:30616"/>
        <dbReference type="ChEBI" id="CHEBI:61977"/>
        <dbReference type="ChEBI" id="CHEBI:456216"/>
        <dbReference type="EC" id="2.7.11.1"/>
    </reaction>
</comment>
<evidence type="ECO:0000313" key="13">
    <source>
        <dbReference type="Proteomes" id="UP001214638"/>
    </source>
</evidence>
<comment type="similarity">
    <text evidence="10">Belongs to the protein kinase superfamily.</text>
</comment>